<gene>
    <name evidence="1" type="ORF">GTC17259_01210</name>
</gene>
<accession>A0AB33J542</accession>
<protein>
    <recommendedName>
        <fullName evidence="2">DUF2019 domain-containing protein</fullName>
    </recommendedName>
</protein>
<dbReference type="AlphaFoldDB" id="A0AB33J542"/>
<organism evidence="1">
    <name type="scientific">Prevotella sp. GTC17259</name>
    <dbReference type="NCBI Taxonomy" id="3236795"/>
    <lineage>
        <taxon>Bacteria</taxon>
        <taxon>Pseudomonadati</taxon>
        <taxon>Bacteroidota</taxon>
        <taxon>Bacteroidia</taxon>
        <taxon>Bacteroidales</taxon>
        <taxon>Prevotellaceae</taxon>
        <taxon>Prevotella</taxon>
    </lineage>
</organism>
<evidence type="ECO:0008006" key="2">
    <source>
        <dbReference type="Google" id="ProtNLM"/>
    </source>
</evidence>
<dbReference type="SUPFAM" id="SSF48371">
    <property type="entry name" value="ARM repeat"/>
    <property type="match status" value="1"/>
</dbReference>
<name>A0AB33J542_9BACT</name>
<dbReference type="InterPro" id="IPR016024">
    <property type="entry name" value="ARM-type_fold"/>
</dbReference>
<evidence type="ECO:0000313" key="1">
    <source>
        <dbReference type="EMBL" id="BFO75071.1"/>
    </source>
</evidence>
<dbReference type="Gene3D" id="1.25.40.70">
    <property type="entry name" value="Phosphatidylinositol 3-kinase, accessory domain (PIK)"/>
    <property type="match status" value="1"/>
</dbReference>
<proteinExistence type="predicted"/>
<sequence>MESFKITETACRRFEEATIKHAEATEAGTYPHANKSYQVIAKSARYLKETNSLKLLSKLLDSESVGARMWAATYLLPVFERNAMQILQTIASGNNIHSLTAKMTIEQWEKREFSIIAFKMTIATKDSVA</sequence>
<dbReference type="EMBL" id="AP035787">
    <property type="protein sequence ID" value="BFO75071.1"/>
    <property type="molecule type" value="Genomic_DNA"/>
</dbReference>
<dbReference type="InterPro" id="IPR042236">
    <property type="entry name" value="PI3K_accessory_sf"/>
</dbReference>
<reference evidence="1" key="1">
    <citation type="submission" date="2024-07" db="EMBL/GenBank/DDBJ databases">
        <title>Complete genome sequence of Prevotella sp. YM-2024 GTC17259.</title>
        <authorList>
            <person name="Hayashi M."/>
            <person name="Muto Y."/>
            <person name="Tanaka K."/>
            <person name="Niwa H."/>
        </authorList>
    </citation>
    <scope>NUCLEOTIDE SEQUENCE</scope>
    <source>
        <strain evidence="1">GTC17259</strain>
    </source>
</reference>